<sequence length="228" mass="26680">MALTKAQLQSILKVFNISTSGTVKQLKTRVIQLINELGFPKRGGRTNYTKVISFVVEKQIDQLHDQVIMEDLLKQQKQIIKATSFKETRQKIVRLQHFTQYEIDEIQEKIDLNQGKAIRHDKEFDDFECLLFTEPQEHDDCKKEIERARQLYDTTSIVVQNDDVSTTYFDNKIITIKDINDLIDTAYEDNKRRAQQISTNCISRAVQLRCKTFKQLSQLNTDTLAYTR</sequence>
<organism evidence="1 2">
    <name type="scientific">Streblomastix strix</name>
    <dbReference type="NCBI Taxonomy" id="222440"/>
    <lineage>
        <taxon>Eukaryota</taxon>
        <taxon>Metamonada</taxon>
        <taxon>Preaxostyla</taxon>
        <taxon>Oxymonadida</taxon>
        <taxon>Streblomastigidae</taxon>
        <taxon>Streblomastix</taxon>
    </lineage>
</organism>
<accession>A0A5J4VNQ7</accession>
<dbReference type="AlphaFoldDB" id="A0A5J4VNQ7"/>
<evidence type="ECO:0000313" key="2">
    <source>
        <dbReference type="Proteomes" id="UP000324800"/>
    </source>
</evidence>
<name>A0A5J4VNQ7_9EUKA</name>
<proteinExistence type="predicted"/>
<comment type="caution">
    <text evidence="1">The sequence shown here is derived from an EMBL/GenBank/DDBJ whole genome shotgun (WGS) entry which is preliminary data.</text>
</comment>
<evidence type="ECO:0000313" key="1">
    <source>
        <dbReference type="EMBL" id="KAA6383923.1"/>
    </source>
</evidence>
<protein>
    <recommendedName>
        <fullName evidence="3">SAP domain-containing protein</fullName>
    </recommendedName>
</protein>
<evidence type="ECO:0008006" key="3">
    <source>
        <dbReference type="Google" id="ProtNLM"/>
    </source>
</evidence>
<gene>
    <name evidence="1" type="ORF">EZS28_020553</name>
</gene>
<dbReference type="Proteomes" id="UP000324800">
    <property type="component" value="Unassembled WGS sequence"/>
</dbReference>
<reference evidence="1 2" key="1">
    <citation type="submission" date="2019-03" db="EMBL/GenBank/DDBJ databases">
        <title>Single cell metagenomics reveals metabolic interactions within the superorganism composed of flagellate Streblomastix strix and complex community of Bacteroidetes bacteria on its surface.</title>
        <authorList>
            <person name="Treitli S.C."/>
            <person name="Kolisko M."/>
            <person name="Husnik F."/>
            <person name="Keeling P."/>
            <person name="Hampl V."/>
        </authorList>
    </citation>
    <scope>NUCLEOTIDE SEQUENCE [LARGE SCALE GENOMIC DNA]</scope>
    <source>
        <strain evidence="1">ST1C</strain>
    </source>
</reference>
<dbReference type="EMBL" id="SNRW01006006">
    <property type="protein sequence ID" value="KAA6383923.1"/>
    <property type="molecule type" value="Genomic_DNA"/>
</dbReference>